<dbReference type="GO" id="GO:0003677">
    <property type="term" value="F:DNA binding"/>
    <property type="evidence" value="ECO:0007669"/>
    <property type="project" value="UniProtKB-KW"/>
</dbReference>
<dbReference type="EMBL" id="FOHJ01000002">
    <property type="protein sequence ID" value="SES91838.1"/>
    <property type="molecule type" value="Genomic_DNA"/>
</dbReference>
<dbReference type="GO" id="GO:0003700">
    <property type="term" value="F:DNA-binding transcription factor activity"/>
    <property type="evidence" value="ECO:0007669"/>
    <property type="project" value="InterPro"/>
</dbReference>
<dbReference type="PANTHER" id="PTHR30514:SF1">
    <property type="entry name" value="HTH-TYPE TRANSCRIPTIONAL REGULATOR HEXR-RELATED"/>
    <property type="match status" value="1"/>
</dbReference>
<evidence type="ECO:0000259" key="5">
    <source>
        <dbReference type="PROSITE" id="PS51464"/>
    </source>
</evidence>
<dbReference type="InterPro" id="IPR046348">
    <property type="entry name" value="SIS_dom_sf"/>
</dbReference>
<keyword evidence="2 6" id="KW-0238">DNA-binding</keyword>
<reference evidence="7" key="1">
    <citation type="submission" date="2016-10" db="EMBL/GenBank/DDBJ databases">
        <authorList>
            <person name="Varghese N."/>
            <person name="Submissions S."/>
        </authorList>
    </citation>
    <scope>NUCLEOTIDE SEQUENCE [LARGE SCALE GENOMIC DNA]</scope>
    <source>
        <strain evidence="7">CGMCC 1.3566</strain>
    </source>
</reference>
<keyword evidence="3" id="KW-0804">Transcription</keyword>
<dbReference type="RefSeq" id="WP_093131834.1">
    <property type="nucleotide sequence ID" value="NZ_FOHJ01000002.1"/>
</dbReference>
<keyword evidence="7" id="KW-1185">Reference proteome</keyword>
<dbReference type="InterPro" id="IPR000281">
    <property type="entry name" value="HTH_RpiR"/>
</dbReference>
<dbReference type="InterPro" id="IPR009057">
    <property type="entry name" value="Homeodomain-like_sf"/>
</dbReference>
<dbReference type="GO" id="GO:0097367">
    <property type="term" value="F:carbohydrate derivative binding"/>
    <property type="evidence" value="ECO:0007669"/>
    <property type="project" value="InterPro"/>
</dbReference>
<protein>
    <submittedName>
        <fullName evidence="6">DNA-binding transcriptional regulator, MurR/RpiR family, contains HTH and SIS domains</fullName>
    </submittedName>
</protein>
<evidence type="ECO:0000256" key="3">
    <source>
        <dbReference type="ARBA" id="ARBA00023163"/>
    </source>
</evidence>
<dbReference type="PROSITE" id="PS51464">
    <property type="entry name" value="SIS"/>
    <property type="match status" value="1"/>
</dbReference>
<dbReference type="AlphaFoldDB" id="A0A1I0ACE9"/>
<dbReference type="SUPFAM" id="SSF53697">
    <property type="entry name" value="SIS domain"/>
    <property type="match status" value="1"/>
</dbReference>
<dbReference type="SUPFAM" id="SSF46689">
    <property type="entry name" value="Homeodomain-like"/>
    <property type="match status" value="1"/>
</dbReference>
<dbReference type="Pfam" id="PF01380">
    <property type="entry name" value="SIS"/>
    <property type="match status" value="1"/>
</dbReference>
<dbReference type="Gene3D" id="1.10.10.10">
    <property type="entry name" value="Winged helix-like DNA-binding domain superfamily/Winged helix DNA-binding domain"/>
    <property type="match status" value="1"/>
</dbReference>
<dbReference type="InterPro" id="IPR036388">
    <property type="entry name" value="WH-like_DNA-bd_sf"/>
</dbReference>
<dbReference type="InterPro" id="IPR001347">
    <property type="entry name" value="SIS_dom"/>
</dbReference>
<feature type="domain" description="SIS" evidence="5">
    <location>
        <begin position="124"/>
        <end position="264"/>
    </location>
</feature>
<dbReference type="Gene3D" id="3.40.50.10490">
    <property type="entry name" value="Glucose-6-phosphate isomerase like protein, domain 1"/>
    <property type="match status" value="1"/>
</dbReference>
<dbReference type="Pfam" id="PF01418">
    <property type="entry name" value="HTH_6"/>
    <property type="match status" value="1"/>
</dbReference>
<dbReference type="STRING" id="237682.SAMN05421676_102110"/>
<evidence type="ECO:0000256" key="1">
    <source>
        <dbReference type="ARBA" id="ARBA00023015"/>
    </source>
</evidence>
<proteinExistence type="predicted"/>
<sequence length="282" mass="31754">MGPLLTRIKDSLPSLSEAEKKMGLYVLKQPELIPNMTTKELSQKSGTSESSVVRFCKSIGIGSFKSFKLELVKELAMNEEKLTDFNFLQDKSEPYDIFQKVTHVNTSAIEAIPTSLDRKEFQKAVHTVNHAERLIFYGVGGSATAAVDGYYKFTKLGYACTAHQDFHFLLSSIPYLKKNDVIMAISMSGKTKDVLELSRFAQKEGASVIAITNLDKSPLYKEADIRLCTPIVEHDYRIGSIPSRMTQLTIIDALYLSVFKTKGEDVLPQYHEARNEVIRLRR</sequence>
<evidence type="ECO:0000256" key="2">
    <source>
        <dbReference type="ARBA" id="ARBA00023125"/>
    </source>
</evidence>
<dbReference type="InterPro" id="IPR047640">
    <property type="entry name" value="RpiR-like"/>
</dbReference>
<dbReference type="PANTHER" id="PTHR30514">
    <property type="entry name" value="GLUCOKINASE"/>
    <property type="match status" value="1"/>
</dbReference>
<keyword evidence="1" id="KW-0805">Transcription regulation</keyword>
<dbReference type="CDD" id="cd05013">
    <property type="entry name" value="SIS_RpiR"/>
    <property type="match status" value="1"/>
</dbReference>
<dbReference type="Proteomes" id="UP000199095">
    <property type="component" value="Unassembled WGS sequence"/>
</dbReference>
<evidence type="ECO:0000313" key="7">
    <source>
        <dbReference type="Proteomes" id="UP000199095"/>
    </source>
</evidence>
<dbReference type="PROSITE" id="PS51071">
    <property type="entry name" value="HTH_RPIR"/>
    <property type="match status" value="1"/>
</dbReference>
<evidence type="ECO:0000259" key="4">
    <source>
        <dbReference type="PROSITE" id="PS51071"/>
    </source>
</evidence>
<dbReference type="InterPro" id="IPR035472">
    <property type="entry name" value="RpiR-like_SIS"/>
</dbReference>
<accession>A0A1I0ACE9</accession>
<gene>
    <name evidence="6" type="ORF">SAMN05421676_102110</name>
</gene>
<evidence type="ECO:0000313" key="6">
    <source>
        <dbReference type="EMBL" id="SES91838.1"/>
    </source>
</evidence>
<feature type="domain" description="HTH rpiR-type" evidence="4">
    <location>
        <begin position="2"/>
        <end position="78"/>
    </location>
</feature>
<dbReference type="GO" id="GO:1901135">
    <property type="term" value="P:carbohydrate derivative metabolic process"/>
    <property type="evidence" value="ECO:0007669"/>
    <property type="project" value="InterPro"/>
</dbReference>
<organism evidence="6 7">
    <name type="scientific">Salinibacillus kushneri</name>
    <dbReference type="NCBI Taxonomy" id="237682"/>
    <lineage>
        <taxon>Bacteria</taxon>
        <taxon>Bacillati</taxon>
        <taxon>Bacillota</taxon>
        <taxon>Bacilli</taxon>
        <taxon>Bacillales</taxon>
        <taxon>Bacillaceae</taxon>
        <taxon>Salinibacillus</taxon>
    </lineage>
</organism>
<name>A0A1I0ACE9_9BACI</name>
<dbReference type="OrthoDB" id="3684496at2"/>